<name>A0A1F7X1X3_9BACT</name>
<dbReference type="GO" id="GO:0016757">
    <property type="term" value="F:glycosyltransferase activity"/>
    <property type="evidence" value="ECO:0007669"/>
    <property type="project" value="InterPro"/>
</dbReference>
<reference evidence="2 3" key="1">
    <citation type="journal article" date="2016" name="Nat. Commun.">
        <title>Thousands of microbial genomes shed light on interconnected biogeochemical processes in an aquifer system.</title>
        <authorList>
            <person name="Anantharaman K."/>
            <person name="Brown C.T."/>
            <person name="Hug L.A."/>
            <person name="Sharon I."/>
            <person name="Castelle C.J."/>
            <person name="Probst A.J."/>
            <person name="Thomas B.C."/>
            <person name="Singh A."/>
            <person name="Wilkins M.J."/>
            <person name="Karaoz U."/>
            <person name="Brodie E.L."/>
            <person name="Williams K.H."/>
            <person name="Hubbard S.S."/>
            <person name="Banfield J.F."/>
        </authorList>
    </citation>
    <scope>NUCLEOTIDE SEQUENCE [LARGE SCALE GENOMIC DNA]</scope>
</reference>
<comment type="caution">
    <text evidence="2">The sequence shown here is derived from an EMBL/GenBank/DDBJ whole genome shotgun (WGS) entry which is preliminary data.</text>
</comment>
<evidence type="ECO:0000313" key="2">
    <source>
        <dbReference type="EMBL" id="OGM08378.1"/>
    </source>
</evidence>
<feature type="domain" description="Glycosyl transferase family 1" evidence="1">
    <location>
        <begin position="105"/>
        <end position="258"/>
    </location>
</feature>
<gene>
    <name evidence="2" type="ORF">A2159_02635</name>
</gene>
<dbReference type="InterPro" id="IPR001296">
    <property type="entry name" value="Glyco_trans_1"/>
</dbReference>
<dbReference type="EMBL" id="MGFP01000052">
    <property type="protein sequence ID" value="OGM08378.1"/>
    <property type="molecule type" value="Genomic_DNA"/>
</dbReference>
<protein>
    <recommendedName>
        <fullName evidence="1">Glycosyl transferase family 1 domain-containing protein</fullName>
    </recommendedName>
</protein>
<evidence type="ECO:0000313" key="3">
    <source>
        <dbReference type="Proteomes" id="UP000179219"/>
    </source>
</evidence>
<organism evidence="2 3">
    <name type="scientific">Candidatus Woesebacteria bacterium RBG_13_34_9</name>
    <dbReference type="NCBI Taxonomy" id="1802477"/>
    <lineage>
        <taxon>Bacteria</taxon>
        <taxon>Candidatus Woeseibacteriota</taxon>
    </lineage>
</organism>
<accession>A0A1F7X1X3</accession>
<evidence type="ECO:0000259" key="1">
    <source>
        <dbReference type="Pfam" id="PF00534"/>
    </source>
</evidence>
<dbReference type="PANTHER" id="PTHR12526">
    <property type="entry name" value="GLYCOSYLTRANSFERASE"/>
    <property type="match status" value="1"/>
</dbReference>
<sequence length="292" mass="33231">MNCHLPQFESFYLAVWAKILRKRLIVTYHCDLASWPGLINKMQVSAVYLSHILTCFLADRIISSSKDYADNSKFLSLFKNKLVFIFPPIMLEKSSGEFKNIWSDIQHKIGFVGRIAKEKGIDYLLKSIPEIIKGIGNDFKIFIVGPEGVVGGGAKNEIYSLIEEYKKYLIILGVLKEGELEDFYEMLDILVLPSTQSLEAFGMVQVEAMLSGCSVVASDLPGVRIPIKLTGMGKMVEIKNSRILGQTITGILKNKKEYIKPKSEIEKIFNYQKTIRTYNQLFNLPFYKNENF</sequence>
<proteinExistence type="predicted"/>
<dbReference type="AlphaFoldDB" id="A0A1F7X1X3"/>
<dbReference type="Proteomes" id="UP000179219">
    <property type="component" value="Unassembled WGS sequence"/>
</dbReference>
<dbReference type="SUPFAM" id="SSF53756">
    <property type="entry name" value="UDP-Glycosyltransferase/glycogen phosphorylase"/>
    <property type="match status" value="1"/>
</dbReference>
<dbReference type="Gene3D" id="3.40.50.2000">
    <property type="entry name" value="Glycogen Phosphorylase B"/>
    <property type="match status" value="2"/>
</dbReference>
<dbReference type="Pfam" id="PF00534">
    <property type="entry name" value="Glycos_transf_1"/>
    <property type="match status" value="1"/>
</dbReference>
<dbReference type="PANTHER" id="PTHR12526:SF635">
    <property type="entry name" value="GLYCOSYL TRANSFERASE GROUP 1"/>
    <property type="match status" value="1"/>
</dbReference>